<reference evidence="1 2" key="1">
    <citation type="submission" date="2017-01" db="EMBL/GenBank/DDBJ databases">
        <authorList>
            <person name="Mah S.A."/>
            <person name="Swanson W.J."/>
            <person name="Moy G.W."/>
            <person name="Vacquier V.D."/>
        </authorList>
    </citation>
    <scope>NUCLEOTIDE SEQUENCE [LARGE SCALE GENOMIC DNA]</scope>
    <source>
        <strain evidence="1 2">DSM 18014</strain>
    </source>
</reference>
<dbReference type="EMBL" id="FTOV01000007">
    <property type="protein sequence ID" value="SIT13501.1"/>
    <property type="molecule type" value="Genomic_DNA"/>
</dbReference>
<dbReference type="STRING" id="373672.SAMN05421785_107166"/>
<protein>
    <submittedName>
        <fullName evidence="1">Uncharacterized protein</fullName>
    </submittedName>
</protein>
<evidence type="ECO:0000313" key="2">
    <source>
        <dbReference type="Proteomes" id="UP000185781"/>
    </source>
</evidence>
<accession>A0A1N7PSC8</accession>
<dbReference type="RefSeq" id="WP_139326163.1">
    <property type="nucleotide sequence ID" value="NZ_FTOV01000007.1"/>
</dbReference>
<proteinExistence type="predicted"/>
<dbReference type="PROSITE" id="PS51257">
    <property type="entry name" value="PROKAR_LIPOPROTEIN"/>
    <property type="match status" value="1"/>
</dbReference>
<organism evidence="1 2">
    <name type="scientific">Chryseobacterium gambrini</name>
    <dbReference type="NCBI Taxonomy" id="373672"/>
    <lineage>
        <taxon>Bacteria</taxon>
        <taxon>Pseudomonadati</taxon>
        <taxon>Bacteroidota</taxon>
        <taxon>Flavobacteriia</taxon>
        <taxon>Flavobacteriales</taxon>
        <taxon>Weeksellaceae</taxon>
        <taxon>Chryseobacterium group</taxon>
        <taxon>Chryseobacterium</taxon>
    </lineage>
</organism>
<sequence>MKRYKFFIVILFILGCNVMYSQSQLPLYKMVMNSDAILIAETTEFSYNNNQQNEFYVENNIKFGNTFTVLKNRYNQDFKKLKVKIETNNNDFYENINGEECSGISNIIEKNKKYYNIFFIKRKDKKYFIIAHLWNNILVEDLPFFENNVNKINLISREKNLTNKYKKIKEWFDNSNKNHPAGYIIETPLTEEFINFFKKDNL</sequence>
<gene>
    <name evidence="1" type="ORF">SAMN05421785_107166</name>
</gene>
<evidence type="ECO:0000313" key="1">
    <source>
        <dbReference type="EMBL" id="SIT13501.1"/>
    </source>
</evidence>
<name>A0A1N7PSC8_9FLAO</name>
<dbReference type="AlphaFoldDB" id="A0A1N7PSC8"/>
<dbReference type="Proteomes" id="UP000185781">
    <property type="component" value="Unassembled WGS sequence"/>
</dbReference>